<dbReference type="Proteomes" id="UP001590950">
    <property type="component" value="Unassembled WGS sequence"/>
</dbReference>
<dbReference type="PANTHER" id="PTHR38846">
    <property type="entry name" value="C3H1-TYPE DOMAIN-CONTAINING PROTEIN"/>
    <property type="match status" value="1"/>
</dbReference>
<name>A0ABR4AJI5_9LECA</name>
<comment type="caution">
    <text evidence="1">The sequence shown here is derived from an EMBL/GenBank/DDBJ whole genome shotgun (WGS) entry which is preliminary data.</text>
</comment>
<accession>A0ABR4AJI5</accession>
<evidence type="ECO:0000313" key="1">
    <source>
        <dbReference type="EMBL" id="KAL2044971.1"/>
    </source>
</evidence>
<organism evidence="1 2">
    <name type="scientific">Stereocaulon virgatum</name>
    <dbReference type="NCBI Taxonomy" id="373712"/>
    <lineage>
        <taxon>Eukaryota</taxon>
        <taxon>Fungi</taxon>
        <taxon>Dikarya</taxon>
        <taxon>Ascomycota</taxon>
        <taxon>Pezizomycotina</taxon>
        <taxon>Lecanoromycetes</taxon>
        <taxon>OSLEUM clade</taxon>
        <taxon>Lecanoromycetidae</taxon>
        <taxon>Lecanorales</taxon>
        <taxon>Lecanorineae</taxon>
        <taxon>Stereocaulaceae</taxon>
        <taxon>Stereocaulon</taxon>
    </lineage>
</organism>
<evidence type="ECO:0000313" key="2">
    <source>
        <dbReference type="Proteomes" id="UP001590950"/>
    </source>
</evidence>
<evidence type="ECO:0008006" key="3">
    <source>
        <dbReference type="Google" id="ProtNLM"/>
    </source>
</evidence>
<keyword evidence="2" id="KW-1185">Reference proteome</keyword>
<dbReference type="EMBL" id="JBEFKJ010000008">
    <property type="protein sequence ID" value="KAL2044971.1"/>
    <property type="molecule type" value="Genomic_DNA"/>
</dbReference>
<gene>
    <name evidence="1" type="ORF">N7G274_002746</name>
</gene>
<sequence length="155" mass="18309">MTRNRPSSNYFDRFPGFLPDPQLPLHEEFERLAKFRGWHTGSKQYRRENGRFLRAEFDVHLGGLESSRKLDDWQALCEELRVDSIPNSITKCKKKLNKVHVNLVDLINCRRQHTEVRIFKTHKALVTYTRATDKIFPKTKAKADGLLQILLRKIY</sequence>
<protein>
    <recommendedName>
        <fullName evidence="3">LAGLIDADG homing endonuclease</fullName>
    </recommendedName>
</protein>
<reference evidence="1 2" key="1">
    <citation type="submission" date="2024-09" db="EMBL/GenBank/DDBJ databases">
        <title>Rethinking Asexuality: The Enigmatic Case of Functional Sexual Genes in Lepraria (Stereocaulaceae).</title>
        <authorList>
            <person name="Doellman M."/>
            <person name="Sun Y."/>
            <person name="Barcenas-Pena A."/>
            <person name="Lumbsch H.T."/>
            <person name="Grewe F."/>
        </authorList>
    </citation>
    <scope>NUCLEOTIDE SEQUENCE [LARGE SCALE GENOMIC DNA]</scope>
    <source>
        <strain evidence="1 2">Mercado 3170</strain>
    </source>
</reference>
<proteinExistence type="predicted"/>
<dbReference type="PANTHER" id="PTHR38846:SF1">
    <property type="entry name" value="C3H1-TYPE DOMAIN-CONTAINING PROTEIN"/>
    <property type="match status" value="1"/>
</dbReference>